<sequence>MKPTACIDRGNMVPGVPIALLAAAVAASLALTARPGHAHAPVSAPAKTEVSAGLSLTWRSQGVVDDGLPWRIPGALMGGHALPAQEGLELDDAFLGIRHPLSDRLHVGAKIAAHGHGGDSGDVDIELEHAFVGFSHELAHQPVLFEAGRMSPRFSPAVAEHPSTRLFSEAPLAMDVFLGRHYHDEGILLMRSDPDGLSAGVELWRGSNFPATSGSGGGAWDLFATYRWSGHRQQADVGLWHLHADARLRPDARYQEGHSHGLPNEEMPPDIRFTGDTRLTGLHGSVRHFVRPDLAIGVSGEFLDARSDGALSDALRRADYTGDYRGGWIQPELHWGRHTLGLRYERLELKNELHGAAAPGLAEDANLLNDDDPERLGIAWRYRFDHGLAVRVEWTRDQSLPDRSNRFGIGLVWQQTRPLRGL</sequence>
<feature type="signal peptide" evidence="1">
    <location>
        <begin position="1"/>
        <end position="38"/>
    </location>
</feature>
<dbReference type="RefSeq" id="WP_015259491.1">
    <property type="nucleotide sequence ID" value="NC_019902.2"/>
</dbReference>
<dbReference type="SUPFAM" id="SSF56935">
    <property type="entry name" value="Porins"/>
    <property type="match status" value="1"/>
</dbReference>
<protein>
    <recommendedName>
        <fullName evidence="4">Phosphate-selective porin O and P</fullName>
    </recommendedName>
</protein>
<dbReference type="Proteomes" id="UP000010809">
    <property type="component" value="Chromosome"/>
</dbReference>
<dbReference type="KEGG" id="tni:TVNIR_2742"/>
<gene>
    <name evidence="2" type="ordered locus">TVNIR_2742</name>
</gene>
<dbReference type="HOGENOM" id="CLU_650419_0_0_6"/>
<name>L0DZL1_THIND</name>
<keyword evidence="3" id="KW-1185">Reference proteome</keyword>
<dbReference type="PATRIC" id="fig|1255043.3.peg.2767"/>
<keyword evidence="1" id="KW-0732">Signal</keyword>
<dbReference type="EMBL" id="CP003989">
    <property type="protein sequence ID" value="AGA34380.1"/>
    <property type="molecule type" value="Genomic_DNA"/>
</dbReference>
<dbReference type="InterPro" id="IPR023614">
    <property type="entry name" value="Porin_dom_sf"/>
</dbReference>
<reference evidence="2" key="1">
    <citation type="submission" date="2015-12" db="EMBL/GenBank/DDBJ databases">
        <authorList>
            <person name="Tikhonova T.V."/>
            <person name="Pavlov A.R."/>
            <person name="Beletsky A.V."/>
            <person name="Mardanov A.V."/>
            <person name="Sorokin D.Y."/>
            <person name="Ravin N.V."/>
            <person name="Popov V.O."/>
        </authorList>
    </citation>
    <scope>NUCLEOTIDE SEQUENCE</scope>
    <source>
        <strain evidence="2">DSM 14787</strain>
    </source>
</reference>
<dbReference type="Gene3D" id="2.40.160.10">
    <property type="entry name" value="Porin"/>
    <property type="match status" value="1"/>
</dbReference>
<dbReference type="AlphaFoldDB" id="L0DZL1"/>
<organism evidence="2 3">
    <name type="scientific">Thioalkalivibrio nitratireducens (strain DSM 14787 / UNIQEM 213 / ALEN2)</name>
    <dbReference type="NCBI Taxonomy" id="1255043"/>
    <lineage>
        <taxon>Bacteria</taxon>
        <taxon>Pseudomonadati</taxon>
        <taxon>Pseudomonadota</taxon>
        <taxon>Gammaproteobacteria</taxon>
        <taxon>Chromatiales</taxon>
        <taxon>Ectothiorhodospiraceae</taxon>
        <taxon>Thioalkalivibrio</taxon>
    </lineage>
</organism>
<dbReference type="eggNOG" id="COG3746">
    <property type="taxonomic scope" value="Bacteria"/>
</dbReference>
<proteinExistence type="predicted"/>
<accession>L0DZL1</accession>
<evidence type="ECO:0000313" key="3">
    <source>
        <dbReference type="Proteomes" id="UP000010809"/>
    </source>
</evidence>
<feature type="chain" id="PRO_5003940563" description="Phosphate-selective porin O and P" evidence="1">
    <location>
        <begin position="39"/>
        <end position="422"/>
    </location>
</feature>
<evidence type="ECO:0000313" key="2">
    <source>
        <dbReference type="EMBL" id="AGA34380.1"/>
    </source>
</evidence>
<evidence type="ECO:0008006" key="4">
    <source>
        <dbReference type="Google" id="ProtNLM"/>
    </source>
</evidence>
<dbReference type="OrthoDB" id="9788733at2"/>
<dbReference type="STRING" id="1255043.TVNIR_2742"/>
<evidence type="ECO:0000256" key="1">
    <source>
        <dbReference type="SAM" id="SignalP"/>
    </source>
</evidence>